<feature type="chain" id="PRO_5011741096" description="Tetratricopeptide repeat-containing protein" evidence="2">
    <location>
        <begin position="21"/>
        <end position="276"/>
    </location>
</feature>
<dbReference type="PROSITE" id="PS50005">
    <property type="entry name" value="TPR"/>
    <property type="match status" value="1"/>
</dbReference>
<evidence type="ECO:0000313" key="3">
    <source>
        <dbReference type="EMBL" id="SDD69609.1"/>
    </source>
</evidence>
<evidence type="ECO:0000256" key="2">
    <source>
        <dbReference type="SAM" id="SignalP"/>
    </source>
</evidence>
<reference evidence="4" key="1">
    <citation type="submission" date="2016-10" db="EMBL/GenBank/DDBJ databases">
        <authorList>
            <person name="Varghese N."/>
            <person name="Submissions S."/>
        </authorList>
    </citation>
    <scope>NUCLEOTIDE SEQUENCE [LARGE SCALE GENOMIC DNA]</scope>
    <source>
        <strain evidence="4">DSM 23095</strain>
    </source>
</reference>
<dbReference type="Proteomes" id="UP000199060">
    <property type="component" value="Unassembled WGS sequence"/>
</dbReference>
<evidence type="ECO:0000256" key="1">
    <source>
        <dbReference type="PROSITE-ProRule" id="PRU00339"/>
    </source>
</evidence>
<organism evidence="3 4">
    <name type="scientific">Algoriphagus faecimaris</name>
    <dbReference type="NCBI Taxonomy" id="686796"/>
    <lineage>
        <taxon>Bacteria</taxon>
        <taxon>Pseudomonadati</taxon>
        <taxon>Bacteroidota</taxon>
        <taxon>Cytophagia</taxon>
        <taxon>Cytophagales</taxon>
        <taxon>Cyclobacteriaceae</taxon>
        <taxon>Algoriphagus</taxon>
    </lineage>
</organism>
<proteinExistence type="predicted"/>
<name>A0A1G6WUZ3_9BACT</name>
<evidence type="ECO:0008006" key="5">
    <source>
        <dbReference type="Google" id="ProtNLM"/>
    </source>
</evidence>
<gene>
    <name evidence="3" type="ORF">SAMN04488104_10487</name>
</gene>
<evidence type="ECO:0000313" key="4">
    <source>
        <dbReference type="Proteomes" id="UP000199060"/>
    </source>
</evidence>
<dbReference type="STRING" id="686796.SAMN04488104_10487"/>
<feature type="signal peptide" evidence="2">
    <location>
        <begin position="1"/>
        <end position="20"/>
    </location>
</feature>
<dbReference type="EMBL" id="FNAC01000048">
    <property type="protein sequence ID" value="SDD69609.1"/>
    <property type="molecule type" value="Genomic_DNA"/>
</dbReference>
<protein>
    <recommendedName>
        <fullName evidence="5">Tetratricopeptide repeat-containing protein</fullName>
    </recommendedName>
</protein>
<accession>A0A1G6WUZ3</accession>
<dbReference type="InterPro" id="IPR019734">
    <property type="entry name" value="TPR_rpt"/>
</dbReference>
<keyword evidence="2" id="KW-0732">Signal</keyword>
<feature type="repeat" description="TPR" evidence="1">
    <location>
        <begin position="219"/>
        <end position="252"/>
    </location>
</feature>
<dbReference type="AlphaFoldDB" id="A0A1G6WUZ3"/>
<sequence>MRRLGFLSVFLLSFCLTAWSQEGYVDLTFETQEEKQLWETGVASSNPYYLFLAVHGEEGTPIASWEKLVSTTTKKFNKSGVSMKLLRSIFEKSHKYLFKTYEQHATFSQMLETGKYDCVSGSATLAMLLEQYGFDFEIIETDYHVFIITKLDGKEIILESTLPIGGLITSPTEVQKYLSNYQGNQQNVNLSLNQRLGTPAIDYSDNSIFRKVDLQQLAGLQYYNDAIAHFNQQSYDVAVTQLQKAYELYPANRISGLKELAIEQLNQPLQTRKAKK</sequence>
<keyword evidence="1" id="KW-0802">TPR repeat</keyword>
<keyword evidence="4" id="KW-1185">Reference proteome</keyword>